<dbReference type="Gene3D" id="2.60.40.1910">
    <property type="match status" value="1"/>
</dbReference>
<dbReference type="FunFam" id="1.10.390.10:FF:000001">
    <property type="entry name" value="Aminopeptidase"/>
    <property type="match status" value="1"/>
</dbReference>
<dbReference type="Gene3D" id="1.25.50.20">
    <property type="match status" value="1"/>
</dbReference>
<dbReference type="Proteomes" id="UP001209878">
    <property type="component" value="Unassembled WGS sequence"/>
</dbReference>
<evidence type="ECO:0000256" key="2">
    <source>
        <dbReference type="ARBA" id="ARBA00010136"/>
    </source>
</evidence>
<evidence type="ECO:0000256" key="11">
    <source>
        <dbReference type="ARBA" id="ARBA00066316"/>
    </source>
</evidence>
<evidence type="ECO:0000256" key="8">
    <source>
        <dbReference type="ARBA" id="ARBA00022833"/>
    </source>
</evidence>
<reference evidence="20" key="1">
    <citation type="journal article" date="2023" name="Mol. Biol. Evol.">
        <title>Third-Generation Sequencing Reveals the Adaptive Role of the Epigenome in Three Deep-Sea Polychaetes.</title>
        <authorList>
            <person name="Perez M."/>
            <person name="Aroh O."/>
            <person name="Sun Y."/>
            <person name="Lan Y."/>
            <person name="Juniper S.K."/>
            <person name="Young C.R."/>
            <person name="Angers B."/>
            <person name="Qian P.Y."/>
        </authorList>
    </citation>
    <scope>NUCLEOTIDE SEQUENCE</scope>
    <source>
        <strain evidence="20">R07B-5</strain>
    </source>
</reference>
<evidence type="ECO:0000256" key="10">
    <source>
        <dbReference type="ARBA" id="ARBA00052895"/>
    </source>
</evidence>
<dbReference type="SUPFAM" id="SSF55486">
    <property type="entry name" value="Metalloproteases ('zincins'), catalytic domain"/>
    <property type="match status" value="1"/>
</dbReference>
<evidence type="ECO:0000256" key="4">
    <source>
        <dbReference type="ARBA" id="ARBA00022490"/>
    </source>
</evidence>
<evidence type="ECO:0000256" key="16">
    <source>
        <dbReference type="PIRSR" id="PIRSR634016-4"/>
    </source>
</evidence>
<dbReference type="InterPro" id="IPR024571">
    <property type="entry name" value="ERAP1-like_C_dom"/>
</dbReference>
<comment type="catalytic activity">
    <reaction evidence="10">
        <text>Release of an N-terminal amino acid, preferentially alanine, from a wide range of peptides, amides and arylamides.</text>
        <dbReference type="EC" id="3.4.11.14"/>
    </reaction>
</comment>
<proteinExistence type="inferred from homology"/>
<keyword evidence="7" id="KW-0378">Hydrolase</keyword>
<comment type="caution">
    <text evidence="20">The sequence shown here is derived from an EMBL/GenBank/DDBJ whole genome shotgun (WGS) entry which is preliminary data.</text>
</comment>
<feature type="site" description="Transition state stabilizer" evidence="16">
    <location>
        <position position="391"/>
    </location>
</feature>
<dbReference type="PANTHER" id="PTHR11533">
    <property type="entry name" value="PROTEASE M1 ZINC METALLOPROTEASE"/>
    <property type="match status" value="1"/>
</dbReference>
<dbReference type="Pfam" id="PF01433">
    <property type="entry name" value="Peptidase_M1"/>
    <property type="match status" value="1"/>
</dbReference>
<evidence type="ECO:0000256" key="3">
    <source>
        <dbReference type="ARBA" id="ARBA00022438"/>
    </source>
</evidence>
<evidence type="ECO:0000256" key="12">
    <source>
        <dbReference type="ARBA" id="ARBA00074113"/>
    </source>
</evidence>
<dbReference type="PRINTS" id="PR00756">
    <property type="entry name" value="ALADIPTASE"/>
</dbReference>
<name>A0AAD9PAE0_RIDPI</name>
<evidence type="ECO:0000256" key="13">
    <source>
        <dbReference type="ARBA" id="ARBA00081993"/>
    </source>
</evidence>
<keyword evidence="6 15" id="KW-0479">Metal-binding</keyword>
<keyword evidence="9" id="KW-0482">Metalloprotease</keyword>
<dbReference type="GO" id="GO:0042277">
    <property type="term" value="F:peptide binding"/>
    <property type="evidence" value="ECO:0007669"/>
    <property type="project" value="TreeGrafter"/>
</dbReference>
<comment type="cofactor">
    <cofactor evidence="15">
        <name>Zn(2+)</name>
        <dbReference type="ChEBI" id="CHEBI:29105"/>
    </cofactor>
    <text evidence="15">Binds 1 zinc ion per subunit.</text>
</comment>
<keyword evidence="4" id="KW-0963">Cytoplasm</keyword>
<feature type="domain" description="Aminopeptidase N-like N-terminal" evidence="19">
    <location>
        <begin position="15"/>
        <end position="198"/>
    </location>
</feature>
<dbReference type="SUPFAM" id="SSF63737">
    <property type="entry name" value="Leukotriene A4 hydrolase N-terminal domain"/>
    <property type="match status" value="1"/>
</dbReference>
<feature type="binding site" evidence="15">
    <location>
        <position position="305"/>
    </location>
    <ligand>
        <name>Zn(2+)</name>
        <dbReference type="ChEBI" id="CHEBI:29105"/>
        <note>catalytic</note>
    </ligand>
</feature>
<evidence type="ECO:0000256" key="9">
    <source>
        <dbReference type="ARBA" id="ARBA00023049"/>
    </source>
</evidence>
<dbReference type="InterPro" id="IPR045357">
    <property type="entry name" value="Aminopeptidase_N-like_N"/>
</dbReference>
<dbReference type="GO" id="GO:0043171">
    <property type="term" value="P:peptide catabolic process"/>
    <property type="evidence" value="ECO:0007669"/>
    <property type="project" value="TreeGrafter"/>
</dbReference>
<evidence type="ECO:0000256" key="6">
    <source>
        <dbReference type="ARBA" id="ARBA00022723"/>
    </source>
</evidence>
<evidence type="ECO:0000256" key="5">
    <source>
        <dbReference type="ARBA" id="ARBA00022670"/>
    </source>
</evidence>
<dbReference type="Pfam" id="PF11838">
    <property type="entry name" value="ERAP1_C"/>
    <property type="match status" value="1"/>
</dbReference>
<feature type="active site" description="Proton acceptor" evidence="14">
    <location>
        <position position="306"/>
    </location>
</feature>
<evidence type="ECO:0000313" key="21">
    <source>
        <dbReference type="Proteomes" id="UP001209878"/>
    </source>
</evidence>
<keyword evidence="5" id="KW-0645">Protease</keyword>
<dbReference type="GO" id="GO:0070006">
    <property type="term" value="F:metalloaminopeptidase activity"/>
    <property type="evidence" value="ECO:0007669"/>
    <property type="project" value="TreeGrafter"/>
</dbReference>
<protein>
    <recommendedName>
        <fullName evidence="12">Puromycin-sensitive aminopeptidase</fullName>
        <ecNumber evidence="11">3.4.11.14</ecNumber>
    </recommendedName>
    <alternativeName>
        <fullName evidence="13">Cytosol alanyl aminopeptidase</fullName>
    </alternativeName>
</protein>
<dbReference type="PANTHER" id="PTHR11533:SF174">
    <property type="entry name" value="PUROMYCIN-SENSITIVE AMINOPEPTIDASE-RELATED"/>
    <property type="match status" value="1"/>
</dbReference>
<feature type="binding site" evidence="15">
    <location>
        <position position="309"/>
    </location>
    <ligand>
        <name>Zn(2+)</name>
        <dbReference type="ChEBI" id="CHEBI:29105"/>
        <note>catalytic</note>
    </ligand>
</feature>
<dbReference type="GO" id="GO:0016020">
    <property type="term" value="C:membrane"/>
    <property type="evidence" value="ECO:0007669"/>
    <property type="project" value="TreeGrafter"/>
</dbReference>
<feature type="domain" description="ERAP1-like C-terminal" evidence="18">
    <location>
        <begin position="525"/>
        <end position="694"/>
    </location>
</feature>
<dbReference type="FunFam" id="2.60.40.1910:FF:000002">
    <property type="entry name" value="Aminopeptidase"/>
    <property type="match status" value="1"/>
</dbReference>
<evidence type="ECO:0000259" key="19">
    <source>
        <dbReference type="Pfam" id="PF17900"/>
    </source>
</evidence>
<dbReference type="Pfam" id="PF17900">
    <property type="entry name" value="Peptidase_M1_N"/>
    <property type="match status" value="1"/>
</dbReference>
<evidence type="ECO:0000313" key="20">
    <source>
        <dbReference type="EMBL" id="KAK2191047.1"/>
    </source>
</evidence>
<dbReference type="InterPro" id="IPR001930">
    <property type="entry name" value="Peptidase_M1"/>
</dbReference>
<dbReference type="GO" id="GO:0016285">
    <property type="term" value="F:alanyl aminopeptidase activity"/>
    <property type="evidence" value="ECO:0007669"/>
    <property type="project" value="UniProtKB-EC"/>
</dbReference>
<evidence type="ECO:0000256" key="15">
    <source>
        <dbReference type="PIRSR" id="PIRSR634016-3"/>
    </source>
</evidence>
<dbReference type="InterPro" id="IPR014782">
    <property type="entry name" value="Peptidase_M1_dom"/>
</dbReference>
<evidence type="ECO:0000259" key="18">
    <source>
        <dbReference type="Pfam" id="PF11838"/>
    </source>
</evidence>
<evidence type="ECO:0000256" key="14">
    <source>
        <dbReference type="PIRSR" id="PIRSR634016-1"/>
    </source>
</evidence>
<dbReference type="CDD" id="cd09601">
    <property type="entry name" value="M1_APN-Q_like"/>
    <property type="match status" value="1"/>
</dbReference>
<feature type="domain" description="Peptidase M1 membrane alanine aminopeptidase" evidence="17">
    <location>
        <begin position="233"/>
        <end position="450"/>
    </location>
</feature>
<keyword evidence="8 15" id="KW-0862">Zinc</keyword>
<dbReference type="EMBL" id="JAODUO010000061">
    <property type="protein sequence ID" value="KAK2191047.1"/>
    <property type="molecule type" value="Genomic_DNA"/>
</dbReference>
<comment type="subcellular location">
    <subcellularLocation>
        <location evidence="1">Cytoplasm</location>
    </subcellularLocation>
</comment>
<dbReference type="GO" id="GO:0005737">
    <property type="term" value="C:cytoplasm"/>
    <property type="evidence" value="ECO:0007669"/>
    <property type="project" value="UniProtKB-SubCell"/>
</dbReference>
<gene>
    <name evidence="20" type="ORF">NP493_60g00041</name>
</gene>
<accession>A0AAD9PAE0</accession>
<dbReference type="Gene3D" id="2.60.40.1730">
    <property type="entry name" value="tricorn interacting facor f3 domain"/>
    <property type="match status" value="1"/>
</dbReference>
<evidence type="ECO:0000256" key="1">
    <source>
        <dbReference type="ARBA" id="ARBA00004496"/>
    </source>
</evidence>
<dbReference type="EC" id="3.4.11.14" evidence="11"/>
<dbReference type="InterPro" id="IPR042097">
    <property type="entry name" value="Aminopeptidase_N-like_N_sf"/>
</dbReference>
<dbReference type="FunFam" id="2.60.40.1730:FF:000002">
    <property type="entry name" value="Aminopeptidase"/>
    <property type="match status" value="1"/>
</dbReference>
<dbReference type="InterPro" id="IPR034016">
    <property type="entry name" value="M1_APN-typ"/>
</dbReference>
<dbReference type="GO" id="GO:0008270">
    <property type="term" value="F:zinc ion binding"/>
    <property type="evidence" value="ECO:0007669"/>
    <property type="project" value="InterPro"/>
</dbReference>
<keyword evidence="21" id="KW-1185">Reference proteome</keyword>
<evidence type="ECO:0000256" key="7">
    <source>
        <dbReference type="ARBA" id="ARBA00022801"/>
    </source>
</evidence>
<dbReference type="Gene3D" id="1.10.390.10">
    <property type="entry name" value="Neutral Protease Domain 2"/>
    <property type="match status" value="1"/>
</dbReference>
<comment type="similarity">
    <text evidence="2">Belongs to the peptidase M1 family.</text>
</comment>
<dbReference type="GO" id="GO:0006508">
    <property type="term" value="P:proteolysis"/>
    <property type="evidence" value="ECO:0007669"/>
    <property type="project" value="UniProtKB-KW"/>
</dbReference>
<evidence type="ECO:0000259" key="17">
    <source>
        <dbReference type="Pfam" id="PF01433"/>
    </source>
</evidence>
<dbReference type="AlphaFoldDB" id="A0AAD9PAE0"/>
<feature type="binding site" evidence="15">
    <location>
        <position position="328"/>
    </location>
    <ligand>
        <name>Zn(2+)</name>
        <dbReference type="ChEBI" id="CHEBI:29105"/>
        <note>catalytic</note>
    </ligand>
</feature>
<dbReference type="InterPro" id="IPR050344">
    <property type="entry name" value="Peptidase_M1_aminopeptidases"/>
</dbReference>
<dbReference type="GO" id="GO:0005615">
    <property type="term" value="C:extracellular space"/>
    <property type="evidence" value="ECO:0007669"/>
    <property type="project" value="TreeGrafter"/>
</dbReference>
<sequence length="700" mass="78602">MSDKKAFQRLSQDVVPLNYALRLTPDLTTFTFEGKELISVKVQKATTSITLNSADINVKSVQYQGGKQEFKDEVKVAYCSEDETVTFNFPDLLQPGEGVVTVDFTGELNDKMKGFYRSKYTTPDGKDRYAAVTQFEATDARRAFPCWDEPALKATFDITLDVPKDRIALSNMPVKAEKEVGERRVVEYERTPIMSTYLLAFVVGEYDYVEDKDADGVLVRVYTPTGKKEQGQFALQVAVKTLPFYKDYFKIAYPLPKMDLIALADFASGAMENWGLITYRETALLIDPTQSSSAAKQWVALVVGHEIAHQWFGNLVTMEWWTHLWLNEGFASWIEYLCVDYCFPEYDIWTQFASTDFTRALELDALASSHPIEVPVGHPAEVDEIFDVISYSKGASVIRMLHDYIGDEDFRKGMNVYLNRHKYKNTFTEDLWAALAETSGKPVQEIMSTWTKQMGFPVLKVSEEKDGNRRVLKIRQDKFSAGNNSRWMVPVSVSTASSPTKAVQRLVLEKQEVTVTLTGVNPGDWVKLNTGAVGFYRTQYSSSMLESLLPSIKNKALPPRDRLGLSNDLFALARAGEASTVDFLKVAQAFVNETNYTVWSDLLNGLATLATLLQYTDCHVDYMDYTCKLLANIAKSLGWDPIKGETHLDAMLRSLVIGRLGRSGDKGTVAEAKKRFEDHCSKTTILPADLRAPVSDMPGS</sequence>
<dbReference type="InterPro" id="IPR027268">
    <property type="entry name" value="Peptidase_M4/M1_CTD_sf"/>
</dbReference>
<keyword evidence="3" id="KW-0031">Aminopeptidase</keyword>
<organism evidence="20 21">
    <name type="scientific">Ridgeia piscesae</name>
    <name type="common">Tubeworm</name>
    <dbReference type="NCBI Taxonomy" id="27915"/>
    <lineage>
        <taxon>Eukaryota</taxon>
        <taxon>Metazoa</taxon>
        <taxon>Spiralia</taxon>
        <taxon>Lophotrochozoa</taxon>
        <taxon>Annelida</taxon>
        <taxon>Polychaeta</taxon>
        <taxon>Sedentaria</taxon>
        <taxon>Canalipalpata</taxon>
        <taxon>Sabellida</taxon>
        <taxon>Siboglinidae</taxon>
        <taxon>Ridgeia</taxon>
    </lineage>
</organism>